<accession>A0A0E9P835</accession>
<keyword evidence="1" id="KW-0732">Signal</keyword>
<evidence type="ECO:0000313" key="2">
    <source>
        <dbReference type="EMBL" id="JAH00781.1"/>
    </source>
</evidence>
<sequence>MLWQCCAVLTVLVVTVTPSASPALAFVSLEFDVSCPLLGLPWTV</sequence>
<reference evidence="2" key="2">
    <citation type="journal article" date="2015" name="Fish Shellfish Immunol.">
        <title>Early steps in the European eel (Anguilla anguilla)-Vibrio vulnificus interaction in the gills: Role of the RtxA13 toxin.</title>
        <authorList>
            <person name="Callol A."/>
            <person name="Pajuelo D."/>
            <person name="Ebbesson L."/>
            <person name="Teles M."/>
            <person name="MacKenzie S."/>
            <person name="Amaro C."/>
        </authorList>
    </citation>
    <scope>NUCLEOTIDE SEQUENCE</scope>
</reference>
<feature type="chain" id="PRO_5002430641" evidence="1">
    <location>
        <begin position="26"/>
        <end position="44"/>
    </location>
</feature>
<evidence type="ECO:0000256" key="1">
    <source>
        <dbReference type="SAM" id="SignalP"/>
    </source>
</evidence>
<feature type="signal peptide" evidence="1">
    <location>
        <begin position="1"/>
        <end position="25"/>
    </location>
</feature>
<name>A0A0E9P835_ANGAN</name>
<dbReference type="AlphaFoldDB" id="A0A0E9P835"/>
<dbReference type="EMBL" id="GBXM01107796">
    <property type="protein sequence ID" value="JAH00781.1"/>
    <property type="molecule type" value="Transcribed_RNA"/>
</dbReference>
<reference evidence="2" key="1">
    <citation type="submission" date="2014-11" db="EMBL/GenBank/DDBJ databases">
        <authorList>
            <person name="Amaro Gonzalez C."/>
        </authorList>
    </citation>
    <scope>NUCLEOTIDE SEQUENCE</scope>
</reference>
<organism evidence="2">
    <name type="scientific">Anguilla anguilla</name>
    <name type="common">European freshwater eel</name>
    <name type="synonym">Muraena anguilla</name>
    <dbReference type="NCBI Taxonomy" id="7936"/>
    <lineage>
        <taxon>Eukaryota</taxon>
        <taxon>Metazoa</taxon>
        <taxon>Chordata</taxon>
        <taxon>Craniata</taxon>
        <taxon>Vertebrata</taxon>
        <taxon>Euteleostomi</taxon>
        <taxon>Actinopterygii</taxon>
        <taxon>Neopterygii</taxon>
        <taxon>Teleostei</taxon>
        <taxon>Anguilliformes</taxon>
        <taxon>Anguillidae</taxon>
        <taxon>Anguilla</taxon>
    </lineage>
</organism>
<protein>
    <submittedName>
        <fullName evidence="2">Uncharacterized protein</fullName>
    </submittedName>
</protein>
<proteinExistence type="predicted"/>